<dbReference type="Proteomes" id="UP000799764">
    <property type="component" value="Unassembled WGS sequence"/>
</dbReference>
<protein>
    <submittedName>
        <fullName evidence="1">Uncharacterized protein</fullName>
    </submittedName>
</protein>
<keyword evidence="2" id="KW-1185">Reference proteome</keyword>
<name>A0A9P4P5Z3_9PLEO</name>
<reference evidence="1" key="1">
    <citation type="journal article" date="2020" name="Stud. Mycol.">
        <title>101 Dothideomycetes genomes: a test case for predicting lifestyles and emergence of pathogens.</title>
        <authorList>
            <person name="Haridas S."/>
            <person name="Albert R."/>
            <person name="Binder M."/>
            <person name="Bloem J."/>
            <person name="Labutti K."/>
            <person name="Salamov A."/>
            <person name="Andreopoulos B."/>
            <person name="Baker S."/>
            <person name="Barry K."/>
            <person name="Bills G."/>
            <person name="Bluhm B."/>
            <person name="Cannon C."/>
            <person name="Castanera R."/>
            <person name="Culley D."/>
            <person name="Daum C."/>
            <person name="Ezra D."/>
            <person name="Gonzalez J."/>
            <person name="Henrissat B."/>
            <person name="Kuo A."/>
            <person name="Liang C."/>
            <person name="Lipzen A."/>
            <person name="Lutzoni F."/>
            <person name="Magnuson J."/>
            <person name="Mondo S."/>
            <person name="Nolan M."/>
            <person name="Ohm R."/>
            <person name="Pangilinan J."/>
            <person name="Park H.-J."/>
            <person name="Ramirez L."/>
            <person name="Alfaro M."/>
            <person name="Sun H."/>
            <person name="Tritt A."/>
            <person name="Yoshinaga Y."/>
            <person name="Zwiers L.-H."/>
            <person name="Turgeon B."/>
            <person name="Goodwin S."/>
            <person name="Spatafora J."/>
            <person name="Crous P."/>
            <person name="Grigoriev I."/>
        </authorList>
    </citation>
    <scope>NUCLEOTIDE SEQUENCE</scope>
    <source>
        <strain evidence="1">CBS 690.94</strain>
    </source>
</reference>
<dbReference type="EMBL" id="MU001514">
    <property type="protein sequence ID" value="KAF2437985.1"/>
    <property type="molecule type" value="Genomic_DNA"/>
</dbReference>
<sequence>MDGLPRDFVEEGRLADRFVARPNLSHVDWITSSLNCLTGTIKSSTTFDLQRDYKGTLVLRSGSREVEKLAVEGHLTLYDMVILPGTKSLCLRYRIDTSGHLGREDRIYRGEFWFMLASDTVPFMGLVPLVSAWVNRGDTPSAVRDMQTNRRCLFRETASRVS</sequence>
<gene>
    <name evidence="1" type="ORF">P171DRAFT_477875</name>
</gene>
<proteinExistence type="predicted"/>
<evidence type="ECO:0000313" key="1">
    <source>
        <dbReference type="EMBL" id="KAF2437985.1"/>
    </source>
</evidence>
<evidence type="ECO:0000313" key="2">
    <source>
        <dbReference type="Proteomes" id="UP000799764"/>
    </source>
</evidence>
<dbReference type="AlphaFoldDB" id="A0A9P4P5Z3"/>
<accession>A0A9P4P5Z3</accession>
<organism evidence="1 2">
    <name type="scientific">Karstenula rhodostoma CBS 690.94</name>
    <dbReference type="NCBI Taxonomy" id="1392251"/>
    <lineage>
        <taxon>Eukaryota</taxon>
        <taxon>Fungi</taxon>
        <taxon>Dikarya</taxon>
        <taxon>Ascomycota</taxon>
        <taxon>Pezizomycotina</taxon>
        <taxon>Dothideomycetes</taxon>
        <taxon>Pleosporomycetidae</taxon>
        <taxon>Pleosporales</taxon>
        <taxon>Massarineae</taxon>
        <taxon>Didymosphaeriaceae</taxon>
        <taxon>Karstenula</taxon>
    </lineage>
</organism>
<comment type="caution">
    <text evidence="1">The sequence shown here is derived from an EMBL/GenBank/DDBJ whole genome shotgun (WGS) entry which is preliminary data.</text>
</comment>